<evidence type="ECO:0000313" key="6">
    <source>
        <dbReference type="Proteomes" id="UP001228504"/>
    </source>
</evidence>
<evidence type="ECO:0000256" key="3">
    <source>
        <dbReference type="ARBA" id="ARBA00023163"/>
    </source>
</evidence>
<name>A0ABT9UXH2_9FIRM</name>
<keyword evidence="6" id="KW-1185">Reference proteome</keyword>
<accession>A0ABT9UXH2</accession>
<dbReference type="PANTHER" id="PTHR47893">
    <property type="entry name" value="REGULATORY PROTEIN PCHR"/>
    <property type="match status" value="1"/>
</dbReference>
<evidence type="ECO:0000313" key="5">
    <source>
        <dbReference type="EMBL" id="MDQ0151025.1"/>
    </source>
</evidence>
<protein>
    <submittedName>
        <fullName evidence="5">AraC-like DNA-binding protein</fullName>
    </submittedName>
</protein>
<gene>
    <name evidence="5" type="ORF">J2S18_002999</name>
</gene>
<dbReference type="InterPro" id="IPR018062">
    <property type="entry name" value="HTH_AraC-typ_CS"/>
</dbReference>
<dbReference type="InterPro" id="IPR018060">
    <property type="entry name" value="HTH_AraC"/>
</dbReference>
<feature type="domain" description="HTH araC/xylS-type" evidence="4">
    <location>
        <begin position="214"/>
        <end position="311"/>
    </location>
</feature>
<dbReference type="PROSITE" id="PS01124">
    <property type="entry name" value="HTH_ARAC_FAMILY_2"/>
    <property type="match status" value="1"/>
</dbReference>
<dbReference type="Pfam" id="PF12833">
    <property type="entry name" value="HTH_18"/>
    <property type="match status" value="1"/>
</dbReference>
<dbReference type="PRINTS" id="PR00032">
    <property type="entry name" value="HTHARAC"/>
</dbReference>
<dbReference type="Proteomes" id="UP001228504">
    <property type="component" value="Unassembled WGS sequence"/>
</dbReference>
<sequence>MQRIKNIYGMDLHEAPFGDDGIRFTIANSSGEGVITVFNVYEGIHVVFNDIHMEFYKSNGQFESNIIEINHCFVGRSEYLCDDRNIAYISEGDLSISDLKFDKNDYSYFPTKHYHGVSIFLSYDKLKENKLLKEFGIDLNKVYRLVSNLKVKIYRSDERLEHIFYEFYHAENNFMKEYLRIKVLELLLFITNLDWEKGEIKKSYLTKKQVIVIKRIKNLLVRDLTVHYTIDELSKRFKISPTSLKTQFKELYGDSLYGYVKKIKLEKSKELLIEGKLSIAEIALEIGYLNPAKFSSAFKKEYGVSPSKFKV</sequence>
<evidence type="ECO:0000256" key="1">
    <source>
        <dbReference type="ARBA" id="ARBA00023015"/>
    </source>
</evidence>
<dbReference type="SMART" id="SM00342">
    <property type="entry name" value="HTH_ARAC"/>
    <property type="match status" value="1"/>
</dbReference>
<keyword evidence="1" id="KW-0805">Transcription regulation</keyword>
<dbReference type="PANTHER" id="PTHR47893:SF1">
    <property type="entry name" value="REGULATORY PROTEIN PCHR"/>
    <property type="match status" value="1"/>
</dbReference>
<proteinExistence type="predicted"/>
<dbReference type="InterPro" id="IPR020449">
    <property type="entry name" value="Tscrpt_reg_AraC-type_HTH"/>
</dbReference>
<dbReference type="InterPro" id="IPR009057">
    <property type="entry name" value="Homeodomain-like_sf"/>
</dbReference>
<organism evidence="5 6">
    <name type="scientific">Eubacterium multiforme</name>
    <dbReference type="NCBI Taxonomy" id="83339"/>
    <lineage>
        <taxon>Bacteria</taxon>
        <taxon>Bacillati</taxon>
        <taxon>Bacillota</taxon>
        <taxon>Clostridia</taxon>
        <taxon>Eubacteriales</taxon>
        <taxon>Eubacteriaceae</taxon>
        <taxon>Eubacterium</taxon>
    </lineage>
</organism>
<evidence type="ECO:0000259" key="4">
    <source>
        <dbReference type="PROSITE" id="PS01124"/>
    </source>
</evidence>
<dbReference type="InterPro" id="IPR053142">
    <property type="entry name" value="PchR_regulatory_protein"/>
</dbReference>
<comment type="caution">
    <text evidence="5">The sequence shown here is derived from an EMBL/GenBank/DDBJ whole genome shotgun (WGS) entry which is preliminary data.</text>
</comment>
<dbReference type="Gene3D" id="1.10.10.60">
    <property type="entry name" value="Homeodomain-like"/>
    <property type="match status" value="1"/>
</dbReference>
<evidence type="ECO:0000256" key="2">
    <source>
        <dbReference type="ARBA" id="ARBA00023125"/>
    </source>
</evidence>
<keyword evidence="2" id="KW-0238">DNA-binding</keyword>
<reference evidence="5 6" key="1">
    <citation type="submission" date="2023-07" db="EMBL/GenBank/DDBJ databases">
        <title>Genomic Encyclopedia of Type Strains, Phase IV (KMG-IV): sequencing the most valuable type-strain genomes for metagenomic binning, comparative biology and taxonomic classification.</title>
        <authorList>
            <person name="Goeker M."/>
        </authorList>
    </citation>
    <scope>NUCLEOTIDE SEQUENCE [LARGE SCALE GENOMIC DNA]</scope>
    <source>
        <strain evidence="5 6">DSM 20694</strain>
    </source>
</reference>
<dbReference type="PROSITE" id="PS00041">
    <property type="entry name" value="HTH_ARAC_FAMILY_1"/>
    <property type="match status" value="1"/>
</dbReference>
<dbReference type="RefSeq" id="WP_307487942.1">
    <property type="nucleotide sequence ID" value="NZ_JAUSUF010000016.1"/>
</dbReference>
<dbReference type="SUPFAM" id="SSF46689">
    <property type="entry name" value="Homeodomain-like"/>
    <property type="match status" value="1"/>
</dbReference>
<dbReference type="EMBL" id="JAUSUF010000016">
    <property type="protein sequence ID" value="MDQ0151025.1"/>
    <property type="molecule type" value="Genomic_DNA"/>
</dbReference>
<keyword evidence="3" id="KW-0804">Transcription</keyword>